<dbReference type="Pfam" id="PF20235">
    <property type="entry name" value="PIR2-like_helical"/>
    <property type="match status" value="1"/>
</dbReference>
<dbReference type="PROSITE" id="PS50089">
    <property type="entry name" value="ZF_RING_2"/>
    <property type="match status" value="1"/>
</dbReference>
<keyword evidence="4" id="KW-0812">Transmembrane</keyword>
<dbReference type="SUPFAM" id="SSF57850">
    <property type="entry name" value="RING/U-box"/>
    <property type="match status" value="1"/>
</dbReference>
<dbReference type="InterPro" id="IPR001841">
    <property type="entry name" value="Znf_RING"/>
</dbReference>
<keyword evidence="4" id="KW-1133">Transmembrane helix</keyword>
<dbReference type="Proteomes" id="UP000327085">
    <property type="component" value="Chromosome 8"/>
</dbReference>
<accession>A0A5E4EHK3</accession>
<feature type="compositionally biased region" description="Polar residues" evidence="3">
    <location>
        <begin position="502"/>
        <end position="517"/>
    </location>
</feature>
<keyword evidence="1" id="KW-0479">Metal-binding</keyword>
<name>A0A5E4EHK3_PRUDU</name>
<keyword evidence="4" id="KW-0472">Membrane</keyword>
<feature type="compositionally biased region" description="Low complexity" evidence="3">
    <location>
        <begin position="279"/>
        <end position="296"/>
    </location>
</feature>
<evidence type="ECO:0000256" key="2">
    <source>
        <dbReference type="SAM" id="Coils"/>
    </source>
</evidence>
<evidence type="ECO:0000313" key="7">
    <source>
        <dbReference type="Proteomes" id="UP000327085"/>
    </source>
</evidence>
<sequence length="912" mass="101283">MSWYLNSWTCVAACVIGYLLVLANWVWESAYCAYLPSSLSTSGFTDLESTGDIVKLVLVVRSLKKMVNSGTASKQGESLRKGSKNKRKLADPSLENTTSPLTVFPQCELSPEMCPKLSDNVSVDAGVVQPKEEVEAGAFECTDWDDPIVCQLEELLLSYLQAIFQSAVKQVAECGYSEEVAEKAVSRGGLYIGSKDPLSNIVNDTLEFLNKGKGFDASRDNEFGNLQHLVEYTMLEMISVLREVRPSLSVAEAMWWLLICDLNILQACTSEGDPLSAFEESSRASSSDSSSTQLRSEATSFETIHPNPNPNQANSSMPPLSHAQERAPQDNSTEALKFGSFPNVPNSKHSHAPGGLTPEKDSLSSMLDSLEKCLGFTEEYMQNKSQTCTSEEKSGAVRKWRTKKELAALRRKSFHMERNYRAYGSKGGFKSGKVTVGGFFVEKRMKPPPELPGAHTTVGSSKSSAQGGATIPSSDGRHHASTSSPSASPATGCSSTVPEKGTISSLPSADTKFSQKSGLEEISGPKTPVGTSESPKILDYCAGIPYDKSLGKYVPQDEKDELILKLVPRLEELQNELQGWTKWANEKVMQVSRRLSKERPELKTLRQEKEEAEQFKKEKQMLEENTMKRLSELEHALNNATGQVERANSNICTLEVENSTLKKKLLAAKKIALEKARRHLDALDQEQRSLKRAQAWEGEIISLQEELETEKKKVASLQQDLGKAKSVHHQIEARWKRENTENEKLLAHANSMRNEREQREASAKVEEDRIKQKAENDMQKYMEDIKELESKLSEFQLKSDSSRIAALRRGAAGSFGGCLSDRKTVMATKGTQNFTSIKRVMNSEDYFGTGSLRQDRECVMCLSEEMSVVFLPCAHQVVCAKCNELHKKQGMEDCPSCRTPIQRRINVQYAHP</sequence>
<evidence type="ECO:0000259" key="5">
    <source>
        <dbReference type="PROSITE" id="PS50089"/>
    </source>
</evidence>
<feature type="transmembrane region" description="Helical" evidence="4">
    <location>
        <begin position="7"/>
        <end position="27"/>
    </location>
</feature>
<feature type="region of interest" description="Disordered" evidence="3">
    <location>
        <begin position="279"/>
        <end position="364"/>
    </location>
</feature>
<feature type="compositionally biased region" description="Low complexity" evidence="3">
    <location>
        <begin position="481"/>
        <end position="496"/>
    </location>
</feature>
<feature type="coiled-coil region" evidence="2">
    <location>
        <begin position="764"/>
        <end position="798"/>
    </location>
</feature>
<dbReference type="OMA" id="KPHAIAR"/>
<evidence type="ECO:0000256" key="4">
    <source>
        <dbReference type="SAM" id="Phobius"/>
    </source>
</evidence>
<dbReference type="Pfam" id="PF13920">
    <property type="entry name" value="zf-C3HC4_3"/>
    <property type="match status" value="1"/>
</dbReference>
<dbReference type="AlphaFoldDB" id="A0A5E4EHK3"/>
<dbReference type="InterPro" id="IPR046527">
    <property type="entry name" value="PIR2-like_helical"/>
</dbReference>
<feature type="coiled-coil region" evidence="2">
    <location>
        <begin position="602"/>
        <end position="727"/>
    </location>
</feature>
<dbReference type="InterPro" id="IPR013083">
    <property type="entry name" value="Znf_RING/FYVE/PHD"/>
</dbReference>
<feature type="compositionally biased region" description="Polar residues" evidence="3">
    <location>
        <begin position="457"/>
        <end position="473"/>
    </location>
</feature>
<dbReference type="Gene3D" id="3.30.40.10">
    <property type="entry name" value="Zinc/RING finger domain, C3HC4 (zinc finger)"/>
    <property type="match status" value="1"/>
</dbReference>
<keyword evidence="1" id="KW-0862">Zinc</keyword>
<reference evidence="7" key="1">
    <citation type="journal article" date="2020" name="Plant J.">
        <title>Transposons played a major role in the diversification between the closely related almond and peach genomes: results from the almond genome sequence.</title>
        <authorList>
            <person name="Alioto T."/>
            <person name="Alexiou K.G."/>
            <person name="Bardil A."/>
            <person name="Barteri F."/>
            <person name="Castanera R."/>
            <person name="Cruz F."/>
            <person name="Dhingra A."/>
            <person name="Duval H."/>
            <person name="Fernandez I Marti A."/>
            <person name="Frias L."/>
            <person name="Galan B."/>
            <person name="Garcia J.L."/>
            <person name="Howad W."/>
            <person name="Gomez-Garrido J."/>
            <person name="Gut M."/>
            <person name="Julca I."/>
            <person name="Morata J."/>
            <person name="Puigdomenech P."/>
            <person name="Ribeca P."/>
            <person name="Rubio Cabetas M.J."/>
            <person name="Vlasova A."/>
            <person name="Wirthensohn M."/>
            <person name="Garcia-Mas J."/>
            <person name="Gabaldon T."/>
            <person name="Casacuberta J.M."/>
            <person name="Arus P."/>
        </authorList>
    </citation>
    <scope>NUCLEOTIDE SEQUENCE [LARGE SCALE GENOMIC DNA]</scope>
    <source>
        <strain evidence="7">cv. Texas</strain>
    </source>
</reference>
<organism evidence="6 7">
    <name type="scientific">Prunus dulcis</name>
    <name type="common">Almond</name>
    <name type="synonym">Amygdalus dulcis</name>
    <dbReference type="NCBI Taxonomy" id="3755"/>
    <lineage>
        <taxon>Eukaryota</taxon>
        <taxon>Viridiplantae</taxon>
        <taxon>Streptophyta</taxon>
        <taxon>Embryophyta</taxon>
        <taxon>Tracheophyta</taxon>
        <taxon>Spermatophyta</taxon>
        <taxon>Magnoliopsida</taxon>
        <taxon>eudicotyledons</taxon>
        <taxon>Gunneridae</taxon>
        <taxon>Pentapetalae</taxon>
        <taxon>rosids</taxon>
        <taxon>fabids</taxon>
        <taxon>Rosales</taxon>
        <taxon>Rosaceae</taxon>
        <taxon>Amygdaloideae</taxon>
        <taxon>Amygdaleae</taxon>
        <taxon>Prunus</taxon>
    </lineage>
</organism>
<dbReference type="GO" id="GO:0008270">
    <property type="term" value="F:zinc ion binding"/>
    <property type="evidence" value="ECO:0007669"/>
    <property type="project" value="UniProtKB-KW"/>
</dbReference>
<keyword evidence="6" id="KW-0436">Ligase</keyword>
<feature type="domain" description="RING-type" evidence="5">
    <location>
        <begin position="858"/>
        <end position="898"/>
    </location>
</feature>
<dbReference type="InterPro" id="IPR046934">
    <property type="entry name" value="PIR2-like"/>
</dbReference>
<dbReference type="EMBL" id="CABIKO010000009">
    <property type="protein sequence ID" value="VVA14051.1"/>
    <property type="molecule type" value="Genomic_DNA"/>
</dbReference>
<dbReference type="PANTHER" id="PTHR46405:SF4">
    <property type="entry name" value="E3 UBIQUITIN-PROTEIN LIGASE RF298-RELATED"/>
    <property type="match status" value="1"/>
</dbReference>
<evidence type="ECO:0000256" key="3">
    <source>
        <dbReference type="SAM" id="MobiDB-lite"/>
    </source>
</evidence>
<proteinExistence type="predicted"/>
<protein>
    <submittedName>
        <fullName evidence="6">PREDICTED: putative E3 ubiquitin-ligase</fullName>
    </submittedName>
</protein>
<keyword evidence="1" id="KW-0863">Zinc-finger</keyword>
<dbReference type="GO" id="GO:0016874">
    <property type="term" value="F:ligase activity"/>
    <property type="evidence" value="ECO:0007669"/>
    <property type="project" value="UniProtKB-KW"/>
</dbReference>
<evidence type="ECO:0000256" key="1">
    <source>
        <dbReference type="PROSITE-ProRule" id="PRU00175"/>
    </source>
</evidence>
<gene>
    <name evidence="6" type="ORF">ALMOND_2B008051</name>
</gene>
<evidence type="ECO:0000313" key="6">
    <source>
        <dbReference type="EMBL" id="VVA14051.1"/>
    </source>
</evidence>
<keyword evidence="2" id="KW-0175">Coiled coil</keyword>
<dbReference type="InParanoid" id="A0A5E4EHK3"/>
<dbReference type="PANTHER" id="PTHR46405">
    <property type="entry name" value="OS05G0141500 PROTEIN"/>
    <property type="match status" value="1"/>
</dbReference>
<dbReference type="CDD" id="cd23128">
    <property type="entry name" value="RING-HC_MIP1-like"/>
    <property type="match status" value="1"/>
</dbReference>
<dbReference type="Gramene" id="VVA14051">
    <property type="protein sequence ID" value="VVA14051"/>
    <property type="gene ID" value="Prudul26B008051"/>
</dbReference>
<feature type="region of interest" description="Disordered" evidence="3">
    <location>
        <begin position="444"/>
        <end position="533"/>
    </location>
</feature>
<feature type="region of interest" description="Disordered" evidence="3">
    <location>
        <begin position="71"/>
        <end position="97"/>
    </location>
</feature>
<dbReference type="FunCoup" id="A0A5E4EHK3">
    <property type="interactions" value="1184"/>
</dbReference>